<dbReference type="SUPFAM" id="SSF56059">
    <property type="entry name" value="Glutathione synthetase ATP-binding domain-like"/>
    <property type="match status" value="1"/>
</dbReference>
<dbReference type="InterPro" id="IPR041429">
    <property type="entry name" value="ITPK1_N"/>
</dbReference>
<proteinExistence type="inferred from homology"/>
<evidence type="ECO:0000256" key="10">
    <source>
        <dbReference type="PIRSR" id="PIRSR038186-1"/>
    </source>
</evidence>
<evidence type="ECO:0000313" key="13">
    <source>
        <dbReference type="Proteomes" id="UP000189703"/>
    </source>
</evidence>
<sequence>MSDSSRRYRIGYALAPKKQQSFIQDSLVNLAKERSVDLIRIDTDKPLVDQGPFDCILHKLSGEEWKKQLEDFSSKNPNVCIIDPLDAIERLHNRISMLQVVSELKIPQENETFGIPKQILIYNSETLLDADALEGLRFPVIAKPLVADGSEKSHKMSLVFNRDGFSKLKPPIVLQEFVNHGGVIFKVYVVGDYVKCVKRKSLPDVSEENLGSLEDSLSFSQVSNLTTQYRNNDHYYENMHLENAEMPPLSFITDIARGLQRAMRLHLFNFDVIRDARVGNHYLVIDINYFPGYAKMPCYEAVLTDFFWDIAHKKEAVEFNKEEKSEMASDCRKLPSYDMEERKIVSNTYCSDETDGA</sequence>
<feature type="binding site" evidence="10">
    <location>
        <position position="288"/>
    </location>
    <ligand>
        <name>1D-myo-inositol 1,3,4-trisphosphate</name>
        <dbReference type="ChEBI" id="CHEBI:58414"/>
    </ligand>
</feature>
<dbReference type="PROSITE" id="PS50975">
    <property type="entry name" value="ATP_GRASP"/>
    <property type="match status" value="1"/>
</dbReference>
<feature type="binding site" evidence="10">
    <location>
        <position position="18"/>
    </location>
    <ligand>
        <name>1D-myo-inositol 1,3,4-trisphosphate</name>
        <dbReference type="ChEBI" id="CHEBI:58414"/>
    </ligand>
</feature>
<dbReference type="FunFam" id="3.30.470.20:FF:000056">
    <property type="entry name" value="Inositol-tetrakisphosphate 1-kinase"/>
    <property type="match status" value="1"/>
</dbReference>
<feature type="domain" description="ATP-grasp" evidence="12">
    <location>
        <begin position="105"/>
        <end position="315"/>
    </location>
</feature>
<feature type="binding site" evidence="11">
    <location>
        <position position="286"/>
    </location>
    <ligand>
        <name>Mg(2+)</name>
        <dbReference type="ChEBI" id="CHEBI:18420"/>
        <label>2</label>
    </ligand>
</feature>
<feature type="binding site" evidence="10">
    <location>
        <position position="201"/>
    </location>
    <ligand>
        <name>ATP</name>
        <dbReference type="ChEBI" id="CHEBI:30616"/>
    </ligand>
</feature>
<dbReference type="OrthoDB" id="25308at2759"/>
<dbReference type="EC" id="2.7.1.134" evidence="9"/>
<keyword evidence="6 9" id="KW-0418">Kinase</keyword>
<keyword evidence="7 9" id="KW-0067">ATP-binding</keyword>
<dbReference type="InterPro" id="IPR008656">
    <property type="entry name" value="Inositol_tetrakis-P_1-kinase"/>
</dbReference>
<evidence type="ECO:0000259" key="12">
    <source>
        <dbReference type="PROSITE" id="PS50975"/>
    </source>
</evidence>
<feature type="binding site" evidence="10">
    <location>
        <position position="94"/>
    </location>
    <ligand>
        <name>ATP</name>
        <dbReference type="ChEBI" id="CHEBI:30616"/>
    </ligand>
</feature>
<keyword evidence="5 9" id="KW-0547">Nucleotide-binding</keyword>
<feature type="binding site" evidence="11">
    <location>
        <position position="271"/>
    </location>
    <ligand>
        <name>Mg(2+)</name>
        <dbReference type="ChEBI" id="CHEBI:18420"/>
        <label>1</label>
    </ligand>
</feature>
<evidence type="ECO:0000256" key="7">
    <source>
        <dbReference type="ARBA" id="ARBA00022840"/>
    </source>
</evidence>
<dbReference type="InParanoid" id="A0A1U7Z1A7"/>
<keyword evidence="13" id="KW-1185">Reference proteome</keyword>
<dbReference type="GO" id="GO:0052725">
    <property type="term" value="F:inositol-1,3,4-trisphosphate 6-kinase activity"/>
    <property type="evidence" value="ECO:0000318"/>
    <property type="project" value="GO_Central"/>
</dbReference>
<dbReference type="PIRSF" id="PIRSF038186">
    <property type="entry name" value="ITPK"/>
    <property type="match status" value="1"/>
</dbReference>
<comment type="cofactor">
    <cofactor evidence="9 11">
        <name>Mg(2+)</name>
        <dbReference type="ChEBI" id="CHEBI:18420"/>
    </cofactor>
    <text evidence="9 11">Binds 2 magnesium ions per subunit.</text>
</comment>
<dbReference type="RefSeq" id="XP_010240892.1">
    <property type="nucleotide sequence ID" value="XM_010242590.2"/>
</dbReference>
<evidence type="ECO:0000256" key="8">
    <source>
        <dbReference type="ARBA" id="ARBA00022842"/>
    </source>
</evidence>
<evidence type="ECO:0000256" key="5">
    <source>
        <dbReference type="ARBA" id="ARBA00022741"/>
    </source>
</evidence>
<dbReference type="PANTHER" id="PTHR14217">
    <property type="entry name" value="INOSITOL-TETRAKISPHOSPHATE 1-KINASE"/>
    <property type="match status" value="1"/>
</dbReference>
<dbReference type="OMA" id="MVTKKSH"/>
<feature type="binding site" evidence="11">
    <location>
        <position position="286"/>
    </location>
    <ligand>
        <name>Mg(2+)</name>
        <dbReference type="ChEBI" id="CHEBI:18420"/>
        <label>1</label>
    </ligand>
</feature>
<accession>A0A1U7Z1A7</accession>
<dbReference type="GO" id="GO:0032957">
    <property type="term" value="P:inositol trisphosphate metabolic process"/>
    <property type="evidence" value="ECO:0007669"/>
    <property type="project" value="InterPro"/>
</dbReference>
<dbReference type="STRING" id="4432.A0A1U7Z1A7"/>
<keyword evidence="4 9" id="KW-0479">Metal-binding</keyword>
<comment type="subunit">
    <text evidence="2 9">Monomer.</text>
</comment>
<name>A0A1U7Z1A7_NELNU</name>
<dbReference type="Pfam" id="PF05770">
    <property type="entry name" value="Ins134_P3_kin"/>
    <property type="match status" value="1"/>
</dbReference>
<feature type="binding site" evidence="10">
    <location>
        <begin position="175"/>
        <end position="186"/>
    </location>
    <ligand>
        <name>ATP</name>
        <dbReference type="ChEBI" id="CHEBI:30616"/>
    </ligand>
</feature>
<dbReference type="FunCoup" id="A0A1U7Z1A7">
    <property type="interactions" value="2144"/>
</dbReference>
<gene>
    <name evidence="14" type="primary">LOC104585640</name>
</gene>
<evidence type="ECO:0000256" key="2">
    <source>
        <dbReference type="ARBA" id="ARBA00011245"/>
    </source>
</evidence>
<dbReference type="InterPro" id="IPR011761">
    <property type="entry name" value="ATP-grasp"/>
</dbReference>
<feature type="binding site" evidence="10">
    <location>
        <position position="154"/>
    </location>
    <ligand>
        <name>1D-myo-inositol 1,3,4-trisphosphate</name>
        <dbReference type="ChEBI" id="CHEBI:58414"/>
    </ligand>
</feature>
<dbReference type="GO" id="GO:0047325">
    <property type="term" value="F:inositol-3,4,5,6-tetrakisphosphate 1-kinase activity"/>
    <property type="evidence" value="ECO:0000318"/>
    <property type="project" value="GO_Central"/>
</dbReference>
<dbReference type="GO" id="GO:0000287">
    <property type="term" value="F:magnesium ion binding"/>
    <property type="evidence" value="ECO:0007669"/>
    <property type="project" value="InterPro"/>
</dbReference>
<dbReference type="KEGG" id="nnu:104585640"/>
<dbReference type="AlphaFoldDB" id="A0A1U7Z1A7"/>
<protein>
    <recommendedName>
        <fullName evidence="9">Inositol-tetrakisphosphate 1-kinase</fullName>
        <ecNumber evidence="9">2.7.1.134</ecNumber>
    </recommendedName>
</protein>
<feature type="binding site" evidence="10">
    <location>
        <position position="186"/>
    </location>
    <ligand>
        <name>1D-myo-inositol 1,3,4-trisphosphate</name>
        <dbReference type="ChEBI" id="CHEBI:58414"/>
    </ligand>
</feature>
<feature type="binding site" evidence="10">
    <location>
        <position position="59"/>
    </location>
    <ligand>
        <name>1D-myo-inositol 1,3,4-trisphosphate</name>
        <dbReference type="ChEBI" id="CHEBI:58414"/>
    </ligand>
</feature>
<reference evidence="14" key="1">
    <citation type="submission" date="2025-08" db="UniProtKB">
        <authorList>
            <consortium name="RefSeq"/>
        </authorList>
    </citation>
    <scope>IDENTIFICATION</scope>
</reference>
<dbReference type="InterPro" id="IPR040464">
    <property type="entry name" value="InsP(3)kin_ATP-grasp"/>
</dbReference>
<organism evidence="13 14">
    <name type="scientific">Nelumbo nucifera</name>
    <name type="common">Sacred lotus</name>
    <dbReference type="NCBI Taxonomy" id="4432"/>
    <lineage>
        <taxon>Eukaryota</taxon>
        <taxon>Viridiplantae</taxon>
        <taxon>Streptophyta</taxon>
        <taxon>Embryophyta</taxon>
        <taxon>Tracheophyta</taxon>
        <taxon>Spermatophyta</taxon>
        <taxon>Magnoliopsida</taxon>
        <taxon>Proteales</taxon>
        <taxon>Nelumbonaceae</taxon>
        <taxon>Nelumbo</taxon>
    </lineage>
</organism>
<evidence type="ECO:0000256" key="4">
    <source>
        <dbReference type="ARBA" id="ARBA00022723"/>
    </source>
</evidence>
<dbReference type="eggNOG" id="ENOG502QQS1">
    <property type="taxonomic scope" value="Eukaryota"/>
</dbReference>
<evidence type="ECO:0000256" key="6">
    <source>
        <dbReference type="ARBA" id="ARBA00022777"/>
    </source>
</evidence>
<dbReference type="Proteomes" id="UP000189703">
    <property type="component" value="Unplaced"/>
</dbReference>
<keyword evidence="3 9" id="KW-0808">Transferase</keyword>
<feature type="binding site" evidence="10">
    <location>
        <position position="292"/>
    </location>
    <ligand>
        <name>1D-myo-inositol 1,3,4-trisphosphate</name>
        <dbReference type="ChEBI" id="CHEBI:58414"/>
    </ligand>
</feature>
<feature type="binding site" evidence="10">
    <location>
        <position position="143"/>
    </location>
    <ligand>
        <name>ATP</name>
        <dbReference type="ChEBI" id="CHEBI:30616"/>
    </ligand>
</feature>
<evidence type="ECO:0000313" key="14">
    <source>
        <dbReference type="RefSeq" id="XP_010240892.1"/>
    </source>
</evidence>
<comment type="function">
    <text evidence="9">Kinase that can phosphorylate various inositol polyphosphate such as Ins(3,4,5,6)P4 or Ins(1,3,4)P3.</text>
</comment>
<evidence type="ECO:0000256" key="3">
    <source>
        <dbReference type="ARBA" id="ARBA00022679"/>
    </source>
</evidence>
<evidence type="ECO:0000256" key="9">
    <source>
        <dbReference type="PIRNR" id="PIRNR038186"/>
    </source>
</evidence>
<comment type="catalytic activity">
    <reaction evidence="9">
        <text>1D-myo-inositol 3,4,5,6-tetrakisphosphate + ATP = 1D-myo-inositol 1,3,4,5,6-pentakisphosphate + ADP + H(+)</text>
        <dbReference type="Rhea" id="RHEA:12452"/>
        <dbReference type="ChEBI" id="CHEBI:15378"/>
        <dbReference type="ChEBI" id="CHEBI:30616"/>
        <dbReference type="ChEBI" id="CHEBI:57539"/>
        <dbReference type="ChEBI" id="CHEBI:57733"/>
        <dbReference type="ChEBI" id="CHEBI:456216"/>
        <dbReference type="EC" id="2.7.1.134"/>
    </reaction>
</comment>
<dbReference type="GO" id="GO:0052726">
    <property type="term" value="F:inositol-1,3,4-trisphosphate 5-kinase activity"/>
    <property type="evidence" value="ECO:0000318"/>
    <property type="project" value="GO_Central"/>
</dbReference>
<comment type="similarity">
    <text evidence="1 9">Belongs to the ITPK1 family.</text>
</comment>
<dbReference type="GeneID" id="104585640"/>
<dbReference type="PANTHER" id="PTHR14217:SF24">
    <property type="entry name" value="INOSITOL-TETRAKISPHOSPHATE 1-KINASE 1"/>
    <property type="match status" value="1"/>
</dbReference>
<evidence type="ECO:0000256" key="11">
    <source>
        <dbReference type="PIRSR" id="PIRSR038186-2"/>
    </source>
</evidence>
<keyword evidence="8 9" id="KW-0460">Magnesium</keyword>
<evidence type="ECO:0000256" key="1">
    <source>
        <dbReference type="ARBA" id="ARBA00009601"/>
    </source>
</evidence>
<dbReference type="Gene3D" id="3.30.470.20">
    <property type="entry name" value="ATP-grasp fold, B domain"/>
    <property type="match status" value="1"/>
</dbReference>
<dbReference type="Pfam" id="PF17927">
    <property type="entry name" value="Ins134_P3_kin_N"/>
    <property type="match status" value="1"/>
</dbReference>
<feature type="binding site" evidence="11">
    <location>
        <position position="288"/>
    </location>
    <ligand>
        <name>Mg(2+)</name>
        <dbReference type="ChEBI" id="CHEBI:18420"/>
        <label>2</label>
    </ligand>
</feature>
<dbReference type="GO" id="GO:0005524">
    <property type="term" value="F:ATP binding"/>
    <property type="evidence" value="ECO:0007669"/>
    <property type="project" value="UniProtKB-UniRule"/>
</dbReference>